<accession>A0A363UL50</accession>
<reference evidence="3 4" key="1">
    <citation type="submission" date="2018-05" db="EMBL/GenBank/DDBJ databases">
        <title>Abyssibacter profundi OUC007T gen. nov., sp. nov, a marine bacterium isolated from seawater of the Mariana Trench.</title>
        <authorList>
            <person name="Zhou S."/>
        </authorList>
    </citation>
    <scope>NUCLEOTIDE SEQUENCE [LARGE SCALE GENOMIC DNA]</scope>
    <source>
        <strain evidence="3 4">OUC007</strain>
    </source>
</reference>
<comment type="caution">
    <text evidence="3">The sequence shown here is derived from an EMBL/GenBank/DDBJ whole genome shotgun (WGS) entry which is preliminary data.</text>
</comment>
<name>A0A363UL50_9GAMM</name>
<keyword evidence="1" id="KW-0472">Membrane</keyword>
<dbReference type="Gene3D" id="3.40.250.10">
    <property type="entry name" value="Rhodanese-like domain"/>
    <property type="match status" value="1"/>
</dbReference>
<feature type="domain" description="Rhodanese" evidence="2">
    <location>
        <begin position="50"/>
        <end position="140"/>
    </location>
</feature>
<dbReference type="RefSeq" id="WP_109720343.1">
    <property type="nucleotide sequence ID" value="NZ_QEQK01000007.1"/>
</dbReference>
<dbReference type="PROSITE" id="PS50206">
    <property type="entry name" value="RHODANESE_3"/>
    <property type="match status" value="1"/>
</dbReference>
<keyword evidence="4" id="KW-1185">Reference proteome</keyword>
<dbReference type="InterPro" id="IPR050229">
    <property type="entry name" value="GlpE_sulfurtransferase"/>
</dbReference>
<evidence type="ECO:0000259" key="2">
    <source>
        <dbReference type="PROSITE" id="PS50206"/>
    </source>
</evidence>
<dbReference type="SUPFAM" id="SSF52821">
    <property type="entry name" value="Rhodanese/Cell cycle control phosphatase"/>
    <property type="match status" value="1"/>
</dbReference>
<evidence type="ECO:0000256" key="1">
    <source>
        <dbReference type="SAM" id="Phobius"/>
    </source>
</evidence>
<keyword evidence="1" id="KW-0812">Transmembrane</keyword>
<dbReference type="CDD" id="cd00158">
    <property type="entry name" value="RHOD"/>
    <property type="match status" value="1"/>
</dbReference>
<gene>
    <name evidence="3" type="ORF">DEH80_09250</name>
</gene>
<keyword evidence="1" id="KW-1133">Transmembrane helix</keyword>
<evidence type="ECO:0000313" key="4">
    <source>
        <dbReference type="Proteomes" id="UP000251800"/>
    </source>
</evidence>
<protein>
    <submittedName>
        <fullName evidence="3">Rhodanese-like domain-containing protein</fullName>
    </submittedName>
</protein>
<dbReference type="Proteomes" id="UP000251800">
    <property type="component" value="Unassembled WGS sequence"/>
</dbReference>
<dbReference type="PANTHER" id="PTHR43031:SF18">
    <property type="entry name" value="RHODANESE-RELATED SULFURTRANSFERASES"/>
    <property type="match status" value="1"/>
</dbReference>
<dbReference type="OrthoDB" id="9808735at2"/>
<dbReference type="Pfam" id="PF00581">
    <property type="entry name" value="Rhodanese"/>
    <property type="match status" value="1"/>
</dbReference>
<evidence type="ECO:0000313" key="3">
    <source>
        <dbReference type="EMBL" id="PWN56127.1"/>
    </source>
</evidence>
<sequence>MDLILDFLARHPVLTTAFIVVLVAVIGNEIAIALRSGHKLSPADAVRLINDREPVIVDVRSQADYRKGHIIGALNLPLARIGDADKELAKHKSKPVLLYCAIGTAAGAAREKLLKQGWDEVFPLRGGLNAWQGAGLPVTKGR</sequence>
<dbReference type="PANTHER" id="PTHR43031">
    <property type="entry name" value="FAD-DEPENDENT OXIDOREDUCTASE"/>
    <property type="match status" value="1"/>
</dbReference>
<dbReference type="EMBL" id="QEQK01000007">
    <property type="protein sequence ID" value="PWN56127.1"/>
    <property type="molecule type" value="Genomic_DNA"/>
</dbReference>
<organism evidence="3 4">
    <name type="scientific">Abyssibacter profundi</name>
    <dbReference type="NCBI Taxonomy" id="2182787"/>
    <lineage>
        <taxon>Bacteria</taxon>
        <taxon>Pseudomonadati</taxon>
        <taxon>Pseudomonadota</taxon>
        <taxon>Gammaproteobacteria</taxon>
        <taxon>Chromatiales</taxon>
        <taxon>Oceanococcaceae</taxon>
        <taxon>Abyssibacter</taxon>
    </lineage>
</organism>
<proteinExistence type="predicted"/>
<feature type="transmembrane region" description="Helical" evidence="1">
    <location>
        <begin position="12"/>
        <end position="34"/>
    </location>
</feature>
<dbReference type="InterPro" id="IPR036873">
    <property type="entry name" value="Rhodanese-like_dom_sf"/>
</dbReference>
<dbReference type="AlphaFoldDB" id="A0A363UL50"/>
<dbReference type="SMART" id="SM00450">
    <property type="entry name" value="RHOD"/>
    <property type="match status" value="1"/>
</dbReference>
<dbReference type="InterPro" id="IPR001763">
    <property type="entry name" value="Rhodanese-like_dom"/>
</dbReference>